<gene>
    <name evidence="1" type="ORF">CEXT_777541</name>
</gene>
<dbReference type="AlphaFoldDB" id="A0AAV4R7J6"/>
<keyword evidence="2" id="KW-1185">Reference proteome</keyword>
<sequence>MIDGSECGIVSHLQLIFGSLHYRETSGKFRNLSQSSVFQVFGRQEEKMPLQDLFGKWYCNARLFMKRLPIVILWLREFFW</sequence>
<accession>A0AAV4R7J6</accession>
<proteinExistence type="predicted"/>
<protein>
    <submittedName>
        <fullName evidence="1">Uncharacterized protein</fullName>
    </submittedName>
</protein>
<dbReference type="Proteomes" id="UP001054945">
    <property type="component" value="Unassembled WGS sequence"/>
</dbReference>
<comment type="caution">
    <text evidence="1">The sequence shown here is derived from an EMBL/GenBank/DDBJ whole genome shotgun (WGS) entry which is preliminary data.</text>
</comment>
<evidence type="ECO:0000313" key="2">
    <source>
        <dbReference type="Proteomes" id="UP001054945"/>
    </source>
</evidence>
<reference evidence="1 2" key="1">
    <citation type="submission" date="2021-06" db="EMBL/GenBank/DDBJ databases">
        <title>Caerostris extrusa draft genome.</title>
        <authorList>
            <person name="Kono N."/>
            <person name="Arakawa K."/>
        </authorList>
    </citation>
    <scope>NUCLEOTIDE SEQUENCE [LARGE SCALE GENOMIC DNA]</scope>
</reference>
<organism evidence="1 2">
    <name type="scientific">Caerostris extrusa</name>
    <name type="common">Bark spider</name>
    <name type="synonym">Caerostris bankana</name>
    <dbReference type="NCBI Taxonomy" id="172846"/>
    <lineage>
        <taxon>Eukaryota</taxon>
        <taxon>Metazoa</taxon>
        <taxon>Ecdysozoa</taxon>
        <taxon>Arthropoda</taxon>
        <taxon>Chelicerata</taxon>
        <taxon>Arachnida</taxon>
        <taxon>Araneae</taxon>
        <taxon>Araneomorphae</taxon>
        <taxon>Entelegynae</taxon>
        <taxon>Araneoidea</taxon>
        <taxon>Araneidae</taxon>
        <taxon>Caerostris</taxon>
    </lineage>
</organism>
<dbReference type="EMBL" id="BPLR01007564">
    <property type="protein sequence ID" value="GIY17923.1"/>
    <property type="molecule type" value="Genomic_DNA"/>
</dbReference>
<evidence type="ECO:0000313" key="1">
    <source>
        <dbReference type="EMBL" id="GIY17923.1"/>
    </source>
</evidence>
<name>A0AAV4R7J6_CAEEX</name>